<sequence>MAQQRTPIRLKADTLDQETVKFASPRLRQSIFLNSVPKSGSHLLKNIMRMFVPLQDHYGKHFIQWGNLREHIAAFDPRRPQLSWGHLMFTDTSAAHTAHARKIILVRDPHSWVLARARFYVSDQFGDNSTVIKQSGMSAEHLINLMIFGIHQQALPMRDMFNLTAVAWRGPQSTWVKYEDLVHAVKNVDTPAGEAFFLKLMELAGLPGLPDDWRERVKIGSDRKQSGTARENLRDVKITIPDELSDEHKELIAYAAPGLRKLLGYE</sequence>
<dbReference type="RefSeq" id="WP_336927464.1">
    <property type="nucleotide sequence ID" value="NZ_JBANRO010000014.1"/>
</dbReference>
<dbReference type="Proteomes" id="UP001595456">
    <property type="component" value="Unassembled WGS sequence"/>
</dbReference>
<comment type="caution">
    <text evidence="1">The sequence shown here is derived from an EMBL/GenBank/DDBJ whole genome shotgun (WGS) entry which is preliminary data.</text>
</comment>
<evidence type="ECO:0000313" key="1">
    <source>
        <dbReference type="EMBL" id="MFC3098559.1"/>
    </source>
</evidence>
<proteinExistence type="predicted"/>
<name>A0ABV7E739_9SPHN</name>
<gene>
    <name evidence="1" type="ORF">ACFODU_12250</name>
</gene>
<dbReference type="EMBL" id="JBHRST010000019">
    <property type="protein sequence ID" value="MFC3098559.1"/>
    <property type="molecule type" value="Genomic_DNA"/>
</dbReference>
<protein>
    <recommendedName>
        <fullName evidence="3">Sulfotransferase domain-containing protein</fullName>
    </recommendedName>
</protein>
<dbReference type="SUPFAM" id="SSF52540">
    <property type="entry name" value="P-loop containing nucleoside triphosphate hydrolases"/>
    <property type="match status" value="1"/>
</dbReference>
<organism evidence="1 2">
    <name type="scientific">Alteraurantiacibacter palmitatis</name>
    <dbReference type="NCBI Taxonomy" id="2054628"/>
    <lineage>
        <taxon>Bacteria</taxon>
        <taxon>Pseudomonadati</taxon>
        <taxon>Pseudomonadota</taxon>
        <taxon>Alphaproteobacteria</taxon>
        <taxon>Sphingomonadales</taxon>
        <taxon>Erythrobacteraceae</taxon>
        <taxon>Alteraurantiacibacter</taxon>
    </lineage>
</organism>
<reference evidence="2" key="1">
    <citation type="journal article" date="2019" name="Int. J. Syst. Evol. Microbiol.">
        <title>The Global Catalogue of Microorganisms (GCM) 10K type strain sequencing project: providing services to taxonomists for standard genome sequencing and annotation.</title>
        <authorList>
            <consortium name="The Broad Institute Genomics Platform"/>
            <consortium name="The Broad Institute Genome Sequencing Center for Infectious Disease"/>
            <person name="Wu L."/>
            <person name="Ma J."/>
        </authorList>
    </citation>
    <scope>NUCLEOTIDE SEQUENCE [LARGE SCALE GENOMIC DNA]</scope>
    <source>
        <strain evidence="2">KCTC 52607</strain>
    </source>
</reference>
<evidence type="ECO:0008006" key="3">
    <source>
        <dbReference type="Google" id="ProtNLM"/>
    </source>
</evidence>
<accession>A0ABV7E739</accession>
<dbReference type="Gene3D" id="3.40.50.300">
    <property type="entry name" value="P-loop containing nucleotide triphosphate hydrolases"/>
    <property type="match status" value="1"/>
</dbReference>
<keyword evidence="2" id="KW-1185">Reference proteome</keyword>
<dbReference type="InterPro" id="IPR027417">
    <property type="entry name" value="P-loop_NTPase"/>
</dbReference>
<evidence type="ECO:0000313" key="2">
    <source>
        <dbReference type="Proteomes" id="UP001595456"/>
    </source>
</evidence>